<reference evidence="1 2" key="1">
    <citation type="journal article" date="2019" name="Sci. Rep.">
        <title>Orb-weaving spider Araneus ventricosus genome elucidates the spidroin gene catalogue.</title>
        <authorList>
            <person name="Kono N."/>
            <person name="Nakamura H."/>
            <person name="Ohtoshi R."/>
            <person name="Moran D.A.P."/>
            <person name="Shinohara A."/>
            <person name="Yoshida Y."/>
            <person name="Fujiwara M."/>
            <person name="Mori M."/>
            <person name="Tomita M."/>
            <person name="Arakawa K."/>
        </authorList>
    </citation>
    <scope>NUCLEOTIDE SEQUENCE [LARGE SCALE GENOMIC DNA]</scope>
</reference>
<dbReference type="AlphaFoldDB" id="A0A4Y2MWH3"/>
<comment type="caution">
    <text evidence="1">The sequence shown here is derived from an EMBL/GenBank/DDBJ whole genome shotgun (WGS) entry which is preliminary data.</text>
</comment>
<dbReference type="GO" id="GO:0003676">
    <property type="term" value="F:nucleic acid binding"/>
    <property type="evidence" value="ECO:0007669"/>
    <property type="project" value="InterPro"/>
</dbReference>
<dbReference type="PANTHER" id="PTHR46060:SF1">
    <property type="entry name" value="MARINER MOS1 TRANSPOSASE-LIKE PROTEIN"/>
    <property type="match status" value="1"/>
</dbReference>
<dbReference type="Proteomes" id="UP000499080">
    <property type="component" value="Unassembled WGS sequence"/>
</dbReference>
<evidence type="ECO:0000313" key="1">
    <source>
        <dbReference type="EMBL" id="GBN31435.1"/>
    </source>
</evidence>
<evidence type="ECO:0000313" key="2">
    <source>
        <dbReference type="Proteomes" id="UP000499080"/>
    </source>
</evidence>
<dbReference type="OrthoDB" id="6433953at2759"/>
<accession>A0A4Y2MWH3</accession>
<protein>
    <submittedName>
        <fullName evidence="1">Uncharacterized protein</fullName>
    </submittedName>
</protein>
<keyword evidence="2" id="KW-1185">Reference proteome</keyword>
<dbReference type="InterPro" id="IPR052709">
    <property type="entry name" value="Transposase-MT_Hybrid"/>
</dbReference>
<dbReference type="PANTHER" id="PTHR46060">
    <property type="entry name" value="MARINER MOS1 TRANSPOSASE-LIKE PROTEIN"/>
    <property type="match status" value="1"/>
</dbReference>
<organism evidence="1 2">
    <name type="scientific">Araneus ventricosus</name>
    <name type="common">Orbweaver spider</name>
    <name type="synonym">Epeira ventricosa</name>
    <dbReference type="NCBI Taxonomy" id="182803"/>
    <lineage>
        <taxon>Eukaryota</taxon>
        <taxon>Metazoa</taxon>
        <taxon>Ecdysozoa</taxon>
        <taxon>Arthropoda</taxon>
        <taxon>Chelicerata</taxon>
        <taxon>Arachnida</taxon>
        <taxon>Araneae</taxon>
        <taxon>Araneomorphae</taxon>
        <taxon>Entelegynae</taxon>
        <taxon>Araneoidea</taxon>
        <taxon>Araneidae</taxon>
        <taxon>Araneus</taxon>
    </lineage>
</organism>
<sequence>MGKRVWSMKSDLGSQCLRQPVQLLMKSIPYKNAIRENCRTLLNEIKERCNISYGSAWDIVHEKLGYRKDFSRWVPKQLSEQHTGCRMACGQKHLQQYNDEGNEFLASIVTGDETWTLHMTQESEAVSMMWKHPSPPLRKKFKVSPSTQKLMLTVFWGMKSVLLAEFLPVGVL</sequence>
<proteinExistence type="predicted"/>
<gene>
    <name evidence="1" type="ORF">AVEN_138903_1</name>
</gene>
<dbReference type="InterPro" id="IPR036397">
    <property type="entry name" value="RNaseH_sf"/>
</dbReference>
<dbReference type="EMBL" id="BGPR01008080">
    <property type="protein sequence ID" value="GBN31435.1"/>
    <property type="molecule type" value="Genomic_DNA"/>
</dbReference>
<dbReference type="Gene3D" id="3.30.420.10">
    <property type="entry name" value="Ribonuclease H-like superfamily/Ribonuclease H"/>
    <property type="match status" value="1"/>
</dbReference>
<dbReference type="InterPro" id="IPR001888">
    <property type="entry name" value="Transposase_1"/>
</dbReference>
<name>A0A4Y2MWH3_ARAVE</name>
<dbReference type="Pfam" id="PF01359">
    <property type="entry name" value="Transposase_1"/>
    <property type="match status" value="1"/>
</dbReference>